<gene>
    <name evidence="8" type="primary">TFAP2D</name>
    <name evidence="8" type="ORF">Ciccas_006843</name>
</gene>
<comment type="similarity">
    <text evidence="2">Belongs to the AP-2 family.</text>
</comment>
<evidence type="ECO:0000313" key="8">
    <source>
        <dbReference type="EMBL" id="KAL3314536.1"/>
    </source>
</evidence>
<keyword evidence="9" id="KW-1185">Reference proteome</keyword>
<dbReference type="PANTHER" id="PTHR10812">
    <property type="entry name" value="TRANSCRIPTION FACTOR AP-2"/>
    <property type="match status" value="1"/>
</dbReference>
<evidence type="ECO:0000256" key="6">
    <source>
        <dbReference type="ARBA" id="ARBA00023242"/>
    </source>
</evidence>
<evidence type="ECO:0000313" key="9">
    <source>
        <dbReference type="Proteomes" id="UP001626550"/>
    </source>
</evidence>
<evidence type="ECO:0000256" key="2">
    <source>
        <dbReference type="ARBA" id="ARBA00007770"/>
    </source>
</evidence>
<keyword evidence="6" id="KW-0539">Nucleus</keyword>
<evidence type="ECO:0000256" key="3">
    <source>
        <dbReference type="ARBA" id="ARBA00023015"/>
    </source>
</evidence>
<organism evidence="8 9">
    <name type="scientific">Cichlidogyrus casuarinus</name>
    <dbReference type="NCBI Taxonomy" id="1844966"/>
    <lineage>
        <taxon>Eukaryota</taxon>
        <taxon>Metazoa</taxon>
        <taxon>Spiralia</taxon>
        <taxon>Lophotrochozoa</taxon>
        <taxon>Platyhelminthes</taxon>
        <taxon>Monogenea</taxon>
        <taxon>Monopisthocotylea</taxon>
        <taxon>Dactylogyridea</taxon>
        <taxon>Ancyrocephalidae</taxon>
        <taxon>Cichlidogyrus</taxon>
    </lineage>
</organism>
<proteinExistence type="inferred from homology"/>
<protein>
    <submittedName>
        <fullName evidence="8">Transcription factor AP-2-delta</fullName>
    </submittedName>
</protein>
<keyword evidence="4" id="KW-0238">DNA-binding</keyword>
<feature type="domain" description="Transcription factor AP-2 C-terminal" evidence="7">
    <location>
        <begin position="24"/>
        <end position="226"/>
    </location>
</feature>
<comment type="subcellular location">
    <subcellularLocation>
        <location evidence="1">Nucleus</location>
    </subcellularLocation>
</comment>
<keyword evidence="5" id="KW-0804">Transcription</keyword>
<reference evidence="8 9" key="1">
    <citation type="submission" date="2024-11" db="EMBL/GenBank/DDBJ databases">
        <title>Adaptive evolution of stress response genes in parasites aligns with host niche diversity.</title>
        <authorList>
            <person name="Hahn C."/>
            <person name="Resl P."/>
        </authorList>
    </citation>
    <scope>NUCLEOTIDE SEQUENCE [LARGE SCALE GENOMIC DNA]</scope>
    <source>
        <strain evidence="8">EGGRZ-B1_66</strain>
        <tissue evidence="8">Body</tissue>
    </source>
</reference>
<dbReference type="Proteomes" id="UP001626550">
    <property type="component" value="Unassembled WGS sequence"/>
</dbReference>
<accession>A0ABD2Q4K1</accession>
<dbReference type="GO" id="GO:0003677">
    <property type="term" value="F:DNA binding"/>
    <property type="evidence" value="ECO:0007669"/>
    <property type="project" value="UniProtKB-KW"/>
</dbReference>
<dbReference type="PRINTS" id="PR01748">
    <property type="entry name" value="AP2TNSCPFCT"/>
</dbReference>
<dbReference type="Pfam" id="PF03299">
    <property type="entry name" value="TF_AP-2"/>
    <property type="match status" value="1"/>
</dbReference>
<dbReference type="AlphaFoldDB" id="A0ABD2Q4K1"/>
<name>A0ABD2Q4K1_9PLAT</name>
<keyword evidence="3" id="KW-0805">Transcription regulation</keyword>
<dbReference type="EMBL" id="JBJKFK010000968">
    <property type="protein sequence ID" value="KAL3314536.1"/>
    <property type="molecule type" value="Genomic_DNA"/>
</dbReference>
<evidence type="ECO:0000256" key="1">
    <source>
        <dbReference type="ARBA" id="ARBA00004123"/>
    </source>
</evidence>
<sequence>MNTDKYPENGPTLATANGVPGDLFCTVPGRLSLLSSTSKYKVTIAEVQRRLSPPECLNASLLGGVLRRAKSKNGGRSLRDKLDKIGLSLPAGRRKAATVTLLTSLVEGEAVRLARDFNYLCENEFPHRACTDHLLRNHQFADTQDTSGRRSQVLIARQLVQEMIDMLSRDRTPLTANAMVNTNRNATPLDQNTQRALSHFTLITHGFGCPTLISALGTFQLVLSDMLKLLDKDPTQSMQGGAHGQENLGVWTDAVANSTFAGIDFDTSEKLRLTKSRYS</sequence>
<evidence type="ECO:0000259" key="7">
    <source>
        <dbReference type="Pfam" id="PF03299"/>
    </source>
</evidence>
<dbReference type="GO" id="GO:0005634">
    <property type="term" value="C:nucleus"/>
    <property type="evidence" value="ECO:0007669"/>
    <property type="project" value="UniProtKB-SubCell"/>
</dbReference>
<evidence type="ECO:0000256" key="5">
    <source>
        <dbReference type="ARBA" id="ARBA00023163"/>
    </source>
</evidence>
<comment type="caution">
    <text evidence="8">The sequence shown here is derived from an EMBL/GenBank/DDBJ whole genome shotgun (WGS) entry which is preliminary data.</text>
</comment>
<dbReference type="InterPro" id="IPR013854">
    <property type="entry name" value="TF_AP2_C"/>
</dbReference>
<dbReference type="InterPro" id="IPR004979">
    <property type="entry name" value="TF_AP2"/>
</dbReference>
<dbReference type="PANTHER" id="PTHR10812:SF5">
    <property type="entry name" value="TRANSCRIPTION FACTOR AP-2-DELTA"/>
    <property type="match status" value="1"/>
</dbReference>
<evidence type="ECO:0000256" key="4">
    <source>
        <dbReference type="ARBA" id="ARBA00023125"/>
    </source>
</evidence>